<organism evidence="2 3">
    <name type="scientific">Corallococcus carmarthensis</name>
    <dbReference type="NCBI Taxonomy" id="2316728"/>
    <lineage>
        <taxon>Bacteria</taxon>
        <taxon>Pseudomonadati</taxon>
        <taxon>Myxococcota</taxon>
        <taxon>Myxococcia</taxon>
        <taxon>Myxococcales</taxon>
        <taxon>Cystobacterineae</taxon>
        <taxon>Myxococcaceae</taxon>
        <taxon>Corallococcus</taxon>
    </lineage>
</organism>
<dbReference type="OrthoDB" id="9902915at2"/>
<evidence type="ECO:0000256" key="1">
    <source>
        <dbReference type="SAM" id="MobiDB-lite"/>
    </source>
</evidence>
<evidence type="ECO:0000313" key="2">
    <source>
        <dbReference type="EMBL" id="RKG95027.1"/>
    </source>
</evidence>
<protein>
    <submittedName>
        <fullName evidence="2">Uncharacterized protein</fullName>
    </submittedName>
</protein>
<sequence>MEMPRAQLPEVDLVVDLTLPQPGFAGRFPVTDPTGSPVTARVLVKVPKEYAPPTYTMTPADTGYPVTPVRFMPDPSEPCDFYLFTLQLVLPPALLKVTYAFTFSTLSTGRMPAIGPGMDSPRTSSGTIEVSGGPSEDGD</sequence>
<dbReference type="RefSeq" id="WP_147450465.1">
    <property type="nucleotide sequence ID" value="NZ_RAWE01000288.1"/>
</dbReference>
<keyword evidence="3" id="KW-1185">Reference proteome</keyword>
<dbReference type="Proteomes" id="UP000268313">
    <property type="component" value="Unassembled WGS sequence"/>
</dbReference>
<reference evidence="3" key="1">
    <citation type="submission" date="2018-09" db="EMBL/GenBank/DDBJ databases">
        <authorList>
            <person name="Livingstone P.G."/>
            <person name="Whitworth D.E."/>
        </authorList>
    </citation>
    <scope>NUCLEOTIDE SEQUENCE [LARGE SCALE GENOMIC DNA]</scope>
    <source>
        <strain evidence="3">CA043D</strain>
    </source>
</reference>
<evidence type="ECO:0000313" key="3">
    <source>
        <dbReference type="Proteomes" id="UP000268313"/>
    </source>
</evidence>
<name>A0A3A8JH48_9BACT</name>
<feature type="region of interest" description="Disordered" evidence="1">
    <location>
        <begin position="114"/>
        <end position="139"/>
    </location>
</feature>
<comment type="caution">
    <text evidence="2">The sequence shown here is derived from an EMBL/GenBank/DDBJ whole genome shotgun (WGS) entry which is preliminary data.</text>
</comment>
<proteinExistence type="predicted"/>
<gene>
    <name evidence="2" type="ORF">D7X32_40290</name>
</gene>
<accession>A0A3A8JH48</accession>
<dbReference type="EMBL" id="RAWE01000288">
    <property type="protein sequence ID" value="RKG95027.1"/>
    <property type="molecule type" value="Genomic_DNA"/>
</dbReference>
<dbReference type="AlphaFoldDB" id="A0A3A8JH48"/>